<reference evidence="2 3" key="1">
    <citation type="submission" date="2020-03" db="EMBL/GenBank/DDBJ databases">
        <title>Whole genome shotgun sequence of Phytohabitans flavus NBRC 107702.</title>
        <authorList>
            <person name="Komaki H."/>
            <person name="Tamura T."/>
        </authorList>
    </citation>
    <scope>NUCLEOTIDE SEQUENCE [LARGE SCALE GENOMIC DNA]</scope>
    <source>
        <strain evidence="2 3">NBRC 107702</strain>
    </source>
</reference>
<proteinExistence type="predicted"/>
<dbReference type="NCBIfam" id="TIGR03089">
    <property type="entry name" value="TIGR03089 family protein"/>
    <property type="match status" value="1"/>
</dbReference>
<sequence>MIERFATAAAQDPAQPLLTWYDDGTGDRTELSGATLDNWVSKTANLLVDGLGLGHGDRAALLLPPHWQTAAVLLGSWAAGVEIVTPGSQITNKKISADVIFASADQVADAEDWDAGERFVLGLAPMALPMRTVPSGFADYVAEVRTFGDNFAPYPNQTDDGLVRRAAARAADLGLNAGDRVLVDAAKHPDPLDWLLAPLAGARRWCSAGCSTPPSSTAGRPPRRSQLGWYDLAERFLTGPDVEAGPVTQPRPGPGLTLGEHLFVHVEEHVAGAVRVAVAPARAVEGVDEAVAPPWG</sequence>
<evidence type="ECO:0000313" key="2">
    <source>
        <dbReference type="EMBL" id="BCB79804.1"/>
    </source>
</evidence>
<name>A0A6F8Y124_9ACTN</name>
<dbReference type="Proteomes" id="UP000502508">
    <property type="component" value="Chromosome"/>
</dbReference>
<dbReference type="InterPro" id="IPR017523">
    <property type="entry name" value="Rv3268"/>
</dbReference>
<dbReference type="EMBL" id="AP022870">
    <property type="protein sequence ID" value="BCB79804.1"/>
    <property type="molecule type" value="Genomic_DNA"/>
</dbReference>
<dbReference type="InterPro" id="IPR042099">
    <property type="entry name" value="ANL_N_sf"/>
</dbReference>
<dbReference type="SUPFAM" id="SSF56801">
    <property type="entry name" value="Acetyl-CoA synthetase-like"/>
    <property type="match status" value="1"/>
</dbReference>
<feature type="domain" description="AMP-dependent synthetase/ligase" evidence="1">
    <location>
        <begin position="5"/>
        <end position="95"/>
    </location>
</feature>
<protein>
    <recommendedName>
        <fullName evidence="1">AMP-dependent synthetase/ligase domain-containing protein</fullName>
    </recommendedName>
</protein>
<evidence type="ECO:0000259" key="1">
    <source>
        <dbReference type="Pfam" id="PF00501"/>
    </source>
</evidence>
<dbReference type="Gene3D" id="3.40.50.12780">
    <property type="entry name" value="N-terminal domain of ligase-like"/>
    <property type="match status" value="1"/>
</dbReference>
<evidence type="ECO:0000313" key="3">
    <source>
        <dbReference type="Proteomes" id="UP000502508"/>
    </source>
</evidence>
<dbReference type="Pfam" id="PF00501">
    <property type="entry name" value="AMP-binding"/>
    <property type="match status" value="1"/>
</dbReference>
<dbReference type="AlphaFoldDB" id="A0A6F8Y124"/>
<dbReference type="InterPro" id="IPR000873">
    <property type="entry name" value="AMP-dep_synth/lig_dom"/>
</dbReference>
<dbReference type="KEGG" id="pfla:Pflav_062140"/>
<reference evidence="2 3" key="2">
    <citation type="submission" date="2020-03" db="EMBL/GenBank/DDBJ databases">
        <authorList>
            <person name="Ichikawa N."/>
            <person name="Kimura A."/>
            <person name="Kitahashi Y."/>
            <person name="Uohara A."/>
        </authorList>
    </citation>
    <scope>NUCLEOTIDE SEQUENCE [LARGE SCALE GENOMIC DNA]</scope>
    <source>
        <strain evidence="2 3">NBRC 107702</strain>
    </source>
</reference>
<gene>
    <name evidence="2" type="ORF">Pflav_062140</name>
</gene>
<accession>A0A6F8Y124</accession>
<keyword evidence="3" id="KW-1185">Reference proteome</keyword>
<organism evidence="2 3">
    <name type="scientific">Phytohabitans flavus</name>
    <dbReference type="NCBI Taxonomy" id="1076124"/>
    <lineage>
        <taxon>Bacteria</taxon>
        <taxon>Bacillati</taxon>
        <taxon>Actinomycetota</taxon>
        <taxon>Actinomycetes</taxon>
        <taxon>Micromonosporales</taxon>
        <taxon>Micromonosporaceae</taxon>
    </lineage>
</organism>